<dbReference type="Pfam" id="PF01055">
    <property type="entry name" value="Glyco_hydro_31_2nd"/>
    <property type="match status" value="1"/>
</dbReference>
<dbReference type="GO" id="GO:0030246">
    <property type="term" value="F:carbohydrate binding"/>
    <property type="evidence" value="ECO:0007669"/>
    <property type="project" value="InterPro"/>
</dbReference>
<dbReference type="Gene3D" id="2.60.40.1760">
    <property type="entry name" value="glycosyl hydrolase (family 31)"/>
    <property type="match status" value="1"/>
</dbReference>
<dbReference type="SUPFAM" id="SSF74650">
    <property type="entry name" value="Galactose mutarotase-like"/>
    <property type="match status" value="1"/>
</dbReference>
<keyword evidence="3" id="KW-0326">Glycosidase</keyword>
<evidence type="ECO:0000256" key="3">
    <source>
        <dbReference type="RuleBase" id="RU361185"/>
    </source>
</evidence>
<feature type="domain" description="Glycoside hydrolase family 31 TIM barrel" evidence="4">
    <location>
        <begin position="118"/>
        <end position="376"/>
    </location>
</feature>
<evidence type="ECO:0000256" key="1">
    <source>
        <dbReference type="ARBA" id="ARBA00007806"/>
    </source>
</evidence>
<evidence type="ECO:0000313" key="5">
    <source>
        <dbReference type="Proteomes" id="UP000887540"/>
    </source>
</evidence>
<dbReference type="Gene3D" id="3.20.20.80">
    <property type="entry name" value="Glycosidases"/>
    <property type="match status" value="1"/>
</dbReference>
<dbReference type="WBParaSite" id="ACRNAN_scaffold11152.g12618.t1">
    <property type="protein sequence ID" value="ACRNAN_scaffold11152.g12618.t1"/>
    <property type="gene ID" value="ACRNAN_scaffold11152.g12618"/>
</dbReference>
<dbReference type="PANTHER" id="PTHR22762">
    <property type="entry name" value="ALPHA-GLUCOSIDASE"/>
    <property type="match status" value="1"/>
</dbReference>
<accession>A0A914CJR4</accession>
<comment type="similarity">
    <text evidence="1 3">Belongs to the glycosyl hydrolase 31 family.</text>
</comment>
<keyword evidence="2" id="KW-0325">Glycoprotein</keyword>
<keyword evidence="3" id="KW-0378">Hydrolase</keyword>
<keyword evidence="5" id="KW-1185">Reference proteome</keyword>
<sequence length="443" mass="50719">MFSRDDRTDWGYDNTNGKGYKTVADGGNYDNMTETMRNFYSVHPFYLGLEPDGKAHGVFIFNSNAQEVTLGPAPHMVYRTIGGQLELFYFPGPTPEEVIQQYQQVIGKPMVPPYWALDRGIPIDVMTLDIDYMDKYKDFTYDKKNWSGLPELAEKLHTLGLKLEIVLDPGIEPTTDGWKRAQSMDAGFIEWASQDLVPKQLQEQYPFAKNSKAMLYASWPDFHVAAPDFLDPSGKTAKWWASELERFHKSVAFDSIWLDLNEPSSFSTNVKIPWFWSSLNWHSKIKSLFCQLNQSKLEIPPYRTVSMFWWENEGRPGDSPATNFLSSKTLCMEGRTGKGKHTIYDTHNIYGLYETMASSEAIKRATGKRGLVVARQRPGMTTVESRKNEFQLVIAPDTIKLDDREINEKLELDRGNNILNITSTQLIDLNKSGPVWMLTWNNL</sequence>
<dbReference type="CDD" id="cd14752">
    <property type="entry name" value="GH31_N"/>
    <property type="match status" value="1"/>
</dbReference>
<dbReference type="GO" id="GO:0004558">
    <property type="term" value="F:alpha-1,4-glucosidase activity"/>
    <property type="evidence" value="ECO:0007669"/>
    <property type="project" value="TreeGrafter"/>
</dbReference>
<reference evidence="6" key="1">
    <citation type="submission" date="2022-11" db="UniProtKB">
        <authorList>
            <consortium name="WormBaseParasite"/>
        </authorList>
    </citation>
    <scope>IDENTIFICATION</scope>
</reference>
<dbReference type="InterPro" id="IPR011013">
    <property type="entry name" value="Gal_mutarotase_sf_dom"/>
</dbReference>
<evidence type="ECO:0000313" key="6">
    <source>
        <dbReference type="WBParaSite" id="ACRNAN_scaffold11152.g12618.t1"/>
    </source>
</evidence>
<dbReference type="SUPFAM" id="SSF51445">
    <property type="entry name" value="(Trans)glycosidases"/>
    <property type="match status" value="1"/>
</dbReference>
<evidence type="ECO:0000259" key="4">
    <source>
        <dbReference type="Pfam" id="PF01055"/>
    </source>
</evidence>
<dbReference type="InterPro" id="IPR017853">
    <property type="entry name" value="GH"/>
</dbReference>
<name>A0A914CJR4_9BILA</name>
<protein>
    <recommendedName>
        <fullName evidence="4">Glycoside hydrolase family 31 TIM barrel domain-containing protein</fullName>
    </recommendedName>
</protein>
<evidence type="ECO:0000256" key="2">
    <source>
        <dbReference type="ARBA" id="ARBA00023180"/>
    </source>
</evidence>
<proteinExistence type="inferred from homology"/>
<dbReference type="PANTHER" id="PTHR22762:SF133">
    <property type="entry name" value="P-TYPE DOMAIN-CONTAINING PROTEIN"/>
    <property type="match status" value="1"/>
</dbReference>
<dbReference type="InterPro" id="IPR000322">
    <property type="entry name" value="Glyco_hydro_31_TIM"/>
</dbReference>
<dbReference type="AlphaFoldDB" id="A0A914CJR4"/>
<dbReference type="Proteomes" id="UP000887540">
    <property type="component" value="Unplaced"/>
</dbReference>
<dbReference type="GO" id="GO:0005975">
    <property type="term" value="P:carbohydrate metabolic process"/>
    <property type="evidence" value="ECO:0007669"/>
    <property type="project" value="InterPro"/>
</dbReference>
<organism evidence="5 6">
    <name type="scientific">Acrobeloides nanus</name>
    <dbReference type="NCBI Taxonomy" id="290746"/>
    <lineage>
        <taxon>Eukaryota</taxon>
        <taxon>Metazoa</taxon>
        <taxon>Ecdysozoa</taxon>
        <taxon>Nematoda</taxon>
        <taxon>Chromadorea</taxon>
        <taxon>Rhabditida</taxon>
        <taxon>Tylenchina</taxon>
        <taxon>Cephalobomorpha</taxon>
        <taxon>Cephaloboidea</taxon>
        <taxon>Cephalobidae</taxon>
        <taxon>Acrobeloides</taxon>
    </lineage>
</organism>